<comment type="cofactor">
    <cofactor evidence="1">
        <name>Cu(2+)</name>
        <dbReference type="ChEBI" id="CHEBI:29036"/>
    </cofactor>
</comment>
<dbReference type="OrthoDB" id="4849160at2759"/>
<keyword evidence="9" id="KW-0503">Monooxygenase</keyword>
<evidence type="ECO:0000256" key="12">
    <source>
        <dbReference type="ARBA" id="ARBA00023326"/>
    </source>
</evidence>
<evidence type="ECO:0000256" key="6">
    <source>
        <dbReference type="ARBA" id="ARBA00023001"/>
    </source>
</evidence>
<feature type="region of interest" description="Disordered" evidence="16">
    <location>
        <begin position="238"/>
        <end position="365"/>
    </location>
</feature>
<organism evidence="18 19">
    <name type="scientific">Dendrothele bispora (strain CBS 962.96)</name>
    <dbReference type="NCBI Taxonomy" id="1314807"/>
    <lineage>
        <taxon>Eukaryota</taxon>
        <taxon>Fungi</taxon>
        <taxon>Dikarya</taxon>
        <taxon>Basidiomycota</taxon>
        <taxon>Agaricomycotina</taxon>
        <taxon>Agaricomycetes</taxon>
        <taxon>Agaricomycetidae</taxon>
        <taxon>Agaricales</taxon>
        <taxon>Agaricales incertae sedis</taxon>
        <taxon>Dendrothele</taxon>
    </lineage>
</organism>
<dbReference type="GO" id="GO:0030245">
    <property type="term" value="P:cellulose catabolic process"/>
    <property type="evidence" value="ECO:0007669"/>
    <property type="project" value="UniProtKB-KW"/>
</dbReference>
<protein>
    <recommendedName>
        <fullName evidence="15">lytic cellulose monooxygenase (C4-dehydrogenating)</fullName>
        <ecNumber evidence="15">1.14.99.56</ecNumber>
    </recommendedName>
</protein>
<evidence type="ECO:0000256" key="2">
    <source>
        <dbReference type="ARBA" id="ARBA00004613"/>
    </source>
</evidence>
<dbReference type="AlphaFoldDB" id="A0A4S8L1F1"/>
<keyword evidence="8" id="KW-0186">Copper</keyword>
<dbReference type="Proteomes" id="UP000297245">
    <property type="component" value="Unassembled WGS sequence"/>
</dbReference>
<keyword evidence="19" id="KW-1185">Reference proteome</keyword>
<dbReference type="InterPro" id="IPR049892">
    <property type="entry name" value="AA9"/>
</dbReference>
<evidence type="ECO:0000256" key="15">
    <source>
        <dbReference type="ARBA" id="ARBA00047174"/>
    </source>
</evidence>
<dbReference type="Pfam" id="PF03443">
    <property type="entry name" value="AA9"/>
    <property type="match status" value="1"/>
</dbReference>
<keyword evidence="11" id="KW-0119">Carbohydrate metabolism</keyword>
<evidence type="ECO:0000256" key="16">
    <source>
        <dbReference type="SAM" id="MobiDB-lite"/>
    </source>
</evidence>
<dbReference type="InterPro" id="IPR005103">
    <property type="entry name" value="AA9_LPMO"/>
</dbReference>
<evidence type="ECO:0000256" key="3">
    <source>
        <dbReference type="ARBA" id="ARBA00022525"/>
    </source>
</evidence>
<evidence type="ECO:0000256" key="9">
    <source>
        <dbReference type="ARBA" id="ARBA00023033"/>
    </source>
</evidence>
<dbReference type="PANTHER" id="PTHR33353">
    <property type="entry name" value="PUTATIVE (AFU_ORTHOLOGUE AFUA_1G12560)-RELATED"/>
    <property type="match status" value="1"/>
</dbReference>
<keyword evidence="10" id="KW-1015">Disulfide bond</keyword>
<proteinExistence type="inferred from homology"/>
<feature type="domain" description="Auxiliary Activity family 9 catalytic" evidence="17">
    <location>
        <begin position="10"/>
        <end position="223"/>
    </location>
</feature>
<comment type="catalytic activity">
    <reaction evidence="14">
        <text>[(1-&gt;4)-beta-D-glucosyl]n+m + reduced acceptor + O2 = 4-dehydro-beta-D-glucosyl-[(1-&gt;4)-beta-D-glucosyl]n-1 + [(1-&gt;4)-beta-D-glucosyl]m + acceptor + H2O.</text>
        <dbReference type="EC" id="1.14.99.56"/>
    </reaction>
</comment>
<keyword evidence="6" id="KW-0136">Cellulose degradation</keyword>
<feature type="compositionally biased region" description="Low complexity" evidence="16">
    <location>
        <begin position="238"/>
        <end position="298"/>
    </location>
</feature>
<evidence type="ECO:0000256" key="4">
    <source>
        <dbReference type="ARBA" id="ARBA00022723"/>
    </source>
</evidence>
<dbReference type="EC" id="1.14.99.56" evidence="15"/>
<dbReference type="GO" id="GO:0046872">
    <property type="term" value="F:metal ion binding"/>
    <property type="evidence" value="ECO:0007669"/>
    <property type="project" value="UniProtKB-KW"/>
</dbReference>
<evidence type="ECO:0000313" key="19">
    <source>
        <dbReference type="Proteomes" id="UP000297245"/>
    </source>
</evidence>
<keyword evidence="5" id="KW-0732">Signal</keyword>
<keyword evidence="3" id="KW-0964">Secreted</keyword>
<evidence type="ECO:0000256" key="10">
    <source>
        <dbReference type="ARBA" id="ARBA00023157"/>
    </source>
</evidence>
<dbReference type="Gene3D" id="2.70.50.70">
    <property type="match status" value="1"/>
</dbReference>
<reference evidence="18 19" key="1">
    <citation type="journal article" date="2019" name="Nat. Ecol. Evol.">
        <title>Megaphylogeny resolves global patterns of mushroom evolution.</title>
        <authorList>
            <person name="Varga T."/>
            <person name="Krizsan K."/>
            <person name="Foldi C."/>
            <person name="Dima B."/>
            <person name="Sanchez-Garcia M."/>
            <person name="Sanchez-Ramirez S."/>
            <person name="Szollosi G.J."/>
            <person name="Szarkandi J.G."/>
            <person name="Papp V."/>
            <person name="Albert L."/>
            <person name="Andreopoulos W."/>
            <person name="Angelini C."/>
            <person name="Antonin V."/>
            <person name="Barry K.W."/>
            <person name="Bougher N.L."/>
            <person name="Buchanan P."/>
            <person name="Buyck B."/>
            <person name="Bense V."/>
            <person name="Catcheside P."/>
            <person name="Chovatia M."/>
            <person name="Cooper J."/>
            <person name="Damon W."/>
            <person name="Desjardin D."/>
            <person name="Finy P."/>
            <person name="Geml J."/>
            <person name="Haridas S."/>
            <person name="Hughes K."/>
            <person name="Justo A."/>
            <person name="Karasinski D."/>
            <person name="Kautmanova I."/>
            <person name="Kiss B."/>
            <person name="Kocsube S."/>
            <person name="Kotiranta H."/>
            <person name="LaButti K.M."/>
            <person name="Lechner B.E."/>
            <person name="Liimatainen K."/>
            <person name="Lipzen A."/>
            <person name="Lukacs Z."/>
            <person name="Mihaltcheva S."/>
            <person name="Morgado L.N."/>
            <person name="Niskanen T."/>
            <person name="Noordeloos M.E."/>
            <person name="Ohm R.A."/>
            <person name="Ortiz-Santana B."/>
            <person name="Ovrebo C."/>
            <person name="Racz N."/>
            <person name="Riley R."/>
            <person name="Savchenko A."/>
            <person name="Shiryaev A."/>
            <person name="Soop K."/>
            <person name="Spirin V."/>
            <person name="Szebenyi C."/>
            <person name="Tomsovsky M."/>
            <person name="Tulloss R.E."/>
            <person name="Uehling J."/>
            <person name="Grigoriev I.V."/>
            <person name="Vagvolgyi C."/>
            <person name="Papp T."/>
            <person name="Martin F.M."/>
            <person name="Miettinen O."/>
            <person name="Hibbett D.S."/>
            <person name="Nagy L.G."/>
        </authorList>
    </citation>
    <scope>NUCLEOTIDE SEQUENCE [LARGE SCALE GENOMIC DNA]</scope>
    <source>
        <strain evidence="18 19">CBS 962.96</strain>
    </source>
</reference>
<keyword evidence="12" id="KW-0624">Polysaccharide degradation</keyword>
<name>A0A4S8L1F1_DENBC</name>
<evidence type="ECO:0000256" key="14">
    <source>
        <dbReference type="ARBA" id="ARBA00045077"/>
    </source>
</evidence>
<evidence type="ECO:0000256" key="5">
    <source>
        <dbReference type="ARBA" id="ARBA00022729"/>
    </source>
</evidence>
<dbReference type="GO" id="GO:0005576">
    <property type="term" value="C:extracellular region"/>
    <property type="evidence" value="ECO:0007669"/>
    <property type="project" value="UniProtKB-SubCell"/>
</dbReference>
<evidence type="ECO:0000256" key="7">
    <source>
        <dbReference type="ARBA" id="ARBA00023002"/>
    </source>
</evidence>
<gene>
    <name evidence="18" type="ORF">K435DRAFT_872541</name>
</gene>
<evidence type="ECO:0000256" key="8">
    <source>
        <dbReference type="ARBA" id="ARBA00023008"/>
    </source>
</evidence>
<keyword evidence="7" id="KW-0560">Oxidoreductase</keyword>
<sequence length="417" mass="42126">MFSNTSVLCVQSITVGGKTYDGPKPTENSNGASPDSVVRQISNVNPVKGADNKNLACGQDATPATQMADAKSGDKVQIQWTSAGSNWIHNVGPMLTYMASCGSGSCADFDASNAKWFKIDEAGANSDGTWDQAKLTQGEPATVTIPDGLKSGNYLLRHEIISLQGAASEGGAEFYPSCAQLKVGGNGDETPSQDDLVSFPGAYHDDDAGIELDVYTNFVASKYQFPGPAVVKLAVGGSSDDNSGSSSGSSSSSSGSNNGSSGASSGSASSGSSSSSDNSSSSTSASASAPSSSASDSAPADTETPASSPVAAAAPSASSTASSSSSSASASSSSSSGQACRKRRSTPNKMKRSRATSSSLTTTTNSSNLTVDAEVAQEYARAIEHVQVKNVKQFKPRHVSRVMRGVELGLGGAATTF</sequence>
<dbReference type="PANTHER" id="PTHR33353:SF10">
    <property type="entry name" value="ENDO-BETA-1,4-GLUCANASE D"/>
    <property type="match status" value="1"/>
</dbReference>
<dbReference type="EMBL" id="ML179748">
    <property type="protein sequence ID" value="THU82237.1"/>
    <property type="molecule type" value="Genomic_DNA"/>
</dbReference>
<comment type="subcellular location">
    <subcellularLocation>
        <location evidence="2">Secreted</location>
    </subcellularLocation>
</comment>
<evidence type="ECO:0000256" key="1">
    <source>
        <dbReference type="ARBA" id="ARBA00001973"/>
    </source>
</evidence>
<evidence type="ECO:0000256" key="11">
    <source>
        <dbReference type="ARBA" id="ARBA00023277"/>
    </source>
</evidence>
<accession>A0A4S8L1F1</accession>
<dbReference type="CDD" id="cd21175">
    <property type="entry name" value="LPMO_AA9"/>
    <property type="match status" value="1"/>
</dbReference>
<dbReference type="GO" id="GO:0004497">
    <property type="term" value="F:monooxygenase activity"/>
    <property type="evidence" value="ECO:0007669"/>
    <property type="project" value="UniProtKB-KW"/>
</dbReference>
<evidence type="ECO:0000259" key="17">
    <source>
        <dbReference type="Pfam" id="PF03443"/>
    </source>
</evidence>
<comment type="similarity">
    <text evidence="13">Belongs to the polysaccharide monooxygenase AA9 family.</text>
</comment>
<evidence type="ECO:0000256" key="13">
    <source>
        <dbReference type="ARBA" id="ARBA00044502"/>
    </source>
</evidence>
<feature type="compositionally biased region" description="Low complexity" evidence="16">
    <location>
        <begin position="305"/>
        <end position="336"/>
    </location>
</feature>
<feature type="compositionally biased region" description="Low complexity" evidence="16">
    <location>
        <begin position="356"/>
        <end position="365"/>
    </location>
</feature>
<evidence type="ECO:0000313" key="18">
    <source>
        <dbReference type="EMBL" id="THU82237.1"/>
    </source>
</evidence>
<keyword evidence="4" id="KW-0479">Metal-binding</keyword>
<feature type="compositionally biased region" description="Basic residues" evidence="16">
    <location>
        <begin position="340"/>
        <end position="354"/>
    </location>
</feature>